<dbReference type="GO" id="GO:0048599">
    <property type="term" value="P:oocyte development"/>
    <property type="evidence" value="ECO:0007669"/>
    <property type="project" value="Ensembl"/>
</dbReference>
<dbReference type="GO" id="GO:0005737">
    <property type="term" value="C:cytoplasm"/>
    <property type="evidence" value="ECO:0007669"/>
    <property type="project" value="Ensembl"/>
</dbReference>
<dbReference type="Pfam" id="PF15189">
    <property type="entry name" value="MEIOC"/>
    <property type="match status" value="1"/>
</dbReference>
<reference evidence="2" key="2">
    <citation type="submission" date="2025-09" db="UniProtKB">
        <authorList>
            <consortium name="Ensembl"/>
        </authorList>
    </citation>
    <scope>IDENTIFICATION</scope>
</reference>
<dbReference type="AlphaFoldDB" id="A0A8D0BSZ2"/>
<reference evidence="2" key="1">
    <citation type="submission" date="2025-08" db="UniProtKB">
        <authorList>
            <consortium name="Ensembl"/>
        </authorList>
    </citation>
    <scope>IDENTIFICATION</scope>
</reference>
<dbReference type="PANTHER" id="PTHR33861">
    <property type="entry name" value="PROTEIN CBG18333"/>
    <property type="match status" value="1"/>
</dbReference>
<dbReference type="GeneTree" id="ENSGT00390000003267"/>
<dbReference type="OMA" id="TWMNIQT"/>
<evidence type="ECO:0000256" key="1">
    <source>
        <dbReference type="SAM" id="MobiDB-lite"/>
    </source>
</evidence>
<dbReference type="GO" id="GO:0007286">
    <property type="term" value="P:spermatid development"/>
    <property type="evidence" value="ECO:0007669"/>
    <property type="project" value="Ensembl"/>
</dbReference>
<sequence length="931" mass="104627">MEPKVAFRGTSRYLSSADSSGRLTDVFNNVIMTGCSSFYDCYKMQSEENVDLRQTYSTSLSTASECSNHTDSSLLYVPWSTYTDDIKQPPSSQISVKNRIQMERNDYGSETDLYGLVSNILEEQDKSQQYFAEGACASNLKSIWPVNTTRFTDHPDLLTEAKRPIDGVIPQQAFYGGETLPVTDKQYLHAGTMTLQQKVDDLYQGLTNIDLDEQWLYPSRNDHVGCYNVQNSENAKAPQFQDYSYVKACFTPQSSLLEAIKESGADPYAYGREKMGPKGHDTQAHQKRAEMLLSQFNRYGESPDYCRFLDYPHSNKGKHNKNGNYGVQENKKLPSGTPEIPALDADNYSKLFQNKPVMQKKIEDVSSEHQNFSFQKSTGLISEKQFVNDSSFTPDFNLKSDFALKSHTAVPGSGDFANGGENPEYFKSLNMLTNPVTTSSATSLRPAWINMQTKNSSSAPIRNQGTLIKLNNHLSATSKGSNHSYDFSQLPSTNVALNSNLSLQKYCQENSTVFSGFDFSDASATDRVQSASHSEGLNKVGEESLFESIIDKKIKPSNGFCDNYSQQYGIIENVNKHNFQVKPQNGHYDAEEGQKHLDGLSQNAYQDLLESQGHFSSHRQGSGDNNIVTNRVNRTQPSCFSNSFMMGDLRHSPSVPQLNSSRFPLKSTHPFGPSVIPLMDSYDLFSCDDLSHLYPYFNDIMYGENSFTGFMPTFGFQRPMKARSGSASELHIRLEECYEQWRALEKERKKTESGLAKNYPGKKVSSTNNTPIPRLTSNPSRVDRLIVDQLREQARVVTLLGKMERLRSSPLHANISTALDKHLEAIHIVQSRRKDEIVNASHRQRQGAPRCQDDRDVFALALAIKEMCIATRKARTTLWCALQMTLPKTSPTSGPMEVEKALQEIAQSEDKTYEQMNSNNPLLQRGEGKKH</sequence>
<accession>A0A8D0BSZ2</accession>
<dbReference type="GO" id="GO:0051310">
    <property type="term" value="P:metaphase chromosome alignment"/>
    <property type="evidence" value="ECO:0007669"/>
    <property type="project" value="Ensembl"/>
</dbReference>
<feature type="compositionally biased region" description="Polar residues" evidence="1">
    <location>
        <begin position="764"/>
        <end position="778"/>
    </location>
</feature>
<proteinExistence type="predicted"/>
<dbReference type="GO" id="GO:0007144">
    <property type="term" value="P:female meiosis I"/>
    <property type="evidence" value="ECO:0007669"/>
    <property type="project" value="Ensembl"/>
</dbReference>
<dbReference type="GO" id="GO:0005634">
    <property type="term" value="C:nucleus"/>
    <property type="evidence" value="ECO:0007669"/>
    <property type="project" value="Ensembl"/>
</dbReference>
<dbReference type="Ensembl" id="ENSSMRT00000011068.1">
    <property type="protein sequence ID" value="ENSSMRP00000009499.1"/>
    <property type="gene ID" value="ENSSMRG00000007577.1"/>
</dbReference>
<name>A0A8D0BSZ2_SALMN</name>
<dbReference type="GO" id="GO:0007130">
    <property type="term" value="P:synaptonemal complex assembly"/>
    <property type="evidence" value="ECO:0007669"/>
    <property type="project" value="Ensembl"/>
</dbReference>
<keyword evidence="3" id="KW-1185">Reference proteome</keyword>
<feature type="region of interest" description="Disordered" evidence="1">
    <location>
        <begin position="908"/>
        <end position="931"/>
    </location>
</feature>
<dbReference type="GO" id="GO:0007141">
    <property type="term" value="P:male meiosis I"/>
    <property type="evidence" value="ECO:0007669"/>
    <property type="project" value="Ensembl"/>
</dbReference>
<evidence type="ECO:0000313" key="3">
    <source>
        <dbReference type="Proteomes" id="UP000694421"/>
    </source>
</evidence>
<protein>
    <submittedName>
        <fullName evidence="2">Meiosis specific with coiled-coil domain</fullName>
    </submittedName>
</protein>
<dbReference type="GO" id="GO:0006302">
    <property type="term" value="P:double-strand break repair"/>
    <property type="evidence" value="ECO:0007669"/>
    <property type="project" value="Ensembl"/>
</dbReference>
<dbReference type="GO" id="GO:0048255">
    <property type="term" value="P:mRNA stabilization"/>
    <property type="evidence" value="ECO:0007669"/>
    <property type="project" value="Ensembl"/>
</dbReference>
<feature type="region of interest" description="Disordered" evidence="1">
    <location>
        <begin position="749"/>
        <end position="778"/>
    </location>
</feature>
<dbReference type="GO" id="GO:0051729">
    <property type="term" value="P:germline cell cycle switching, mitotic to meiotic cell cycle"/>
    <property type="evidence" value="ECO:0007669"/>
    <property type="project" value="Ensembl"/>
</dbReference>
<evidence type="ECO:0000313" key="2">
    <source>
        <dbReference type="Ensembl" id="ENSSMRP00000009499.1"/>
    </source>
</evidence>
<organism evidence="2 3">
    <name type="scientific">Salvator merianae</name>
    <name type="common">Argentine black and white tegu</name>
    <name type="synonym">Tupinambis merianae</name>
    <dbReference type="NCBI Taxonomy" id="96440"/>
    <lineage>
        <taxon>Eukaryota</taxon>
        <taxon>Metazoa</taxon>
        <taxon>Chordata</taxon>
        <taxon>Craniata</taxon>
        <taxon>Vertebrata</taxon>
        <taxon>Euteleostomi</taxon>
        <taxon>Lepidosauria</taxon>
        <taxon>Squamata</taxon>
        <taxon>Bifurcata</taxon>
        <taxon>Unidentata</taxon>
        <taxon>Episquamata</taxon>
        <taxon>Laterata</taxon>
        <taxon>Teiioidea</taxon>
        <taxon>Teiidae</taxon>
        <taxon>Salvator</taxon>
    </lineage>
</organism>
<dbReference type="PANTHER" id="PTHR33861:SF3">
    <property type="entry name" value="MEIOSIS-SPECIFIC COILED-COIL DOMAIN-CONTAINING PROTEIN MEIOC"/>
    <property type="match status" value="1"/>
</dbReference>
<dbReference type="Proteomes" id="UP000694421">
    <property type="component" value="Unplaced"/>
</dbReference>
<dbReference type="InterPro" id="IPR027963">
    <property type="entry name" value="MEIOC"/>
</dbReference>